<proteinExistence type="inferred from homology"/>
<dbReference type="InterPro" id="IPR007419">
    <property type="entry name" value="BFD-like_2Fe2S-bd_dom"/>
</dbReference>
<sequence>MRKHTLTAGDHVLVIGFGPVAVRLVEELLPLVETGRLRVTVFGEEDRPGYNRVLVGEYGVGRLDAEGLELVDLDDWRRRGVRVELDTRVDWLDRAARQAHAHRGAEELVVGYDLVVLAVGARPNIPNLRGLNPDPAALTPLPTGVTALRTVADADRMRACVTEGGRVVVLGGGVLGLEVALAAREAGCPVSVVHAAPWLLTRSCDRVGGAMLDRAVADRGLRVIPDAVAREVLLDERRAFRGLRLADGEVITGDLLVLSCGVRADTRIAEGAGLTTDLGIVVNHELEADPEARVFAIGDCAQVRCADPVCTVCPGRSSGPSGLIAPGWQQAEWLAARWRTELDPATGPVEPMPAEDPAVVRLKARGLELVAAGETAGEPWEHDPDPAAPRVAHWVDGVGGRFLKLVVREDRLAGFVALGLPRAAAELAVLQRTGAEPPTDPSLLLRLDAPAGGGAGTGSARAADPLCRCAGVSEAAVVDAIDAGADSVAAVRRETRAGSGCGGCGDRVRALLLDCESARAVP</sequence>
<dbReference type="InterPro" id="IPR052034">
    <property type="entry name" value="NasD-like"/>
</dbReference>
<gene>
    <name evidence="12" type="ORF">CGZ94_05790</name>
</gene>
<dbReference type="GO" id="GO:0046872">
    <property type="term" value="F:metal ion binding"/>
    <property type="evidence" value="ECO:0007669"/>
    <property type="project" value="UniProtKB-KW"/>
</dbReference>
<dbReference type="GO" id="GO:0016491">
    <property type="term" value="F:oxidoreductase activity"/>
    <property type="evidence" value="ECO:0007669"/>
    <property type="project" value="UniProtKB-KW"/>
</dbReference>
<dbReference type="Gene3D" id="3.50.50.60">
    <property type="entry name" value="FAD/NAD(P)-binding domain"/>
    <property type="match status" value="2"/>
</dbReference>
<feature type="domain" description="BFD-like [2Fe-2S]-binding" evidence="10">
    <location>
        <begin position="466"/>
        <end position="512"/>
    </location>
</feature>
<dbReference type="InterPro" id="IPR041854">
    <property type="entry name" value="BFD-like_2Fe2S-bd_dom_sf"/>
</dbReference>
<comment type="cofactor">
    <cofactor evidence="1">
        <name>siroheme</name>
        <dbReference type="ChEBI" id="CHEBI:60052"/>
    </cofactor>
</comment>
<dbReference type="Pfam" id="PF04324">
    <property type="entry name" value="Fer2_BFD"/>
    <property type="match status" value="1"/>
</dbReference>
<evidence type="ECO:0000259" key="11">
    <source>
        <dbReference type="Pfam" id="PF07992"/>
    </source>
</evidence>
<comment type="caution">
    <text evidence="12">The sequence shown here is derived from an EMBL/GenBank/DDBJ whole genome shotgun (WGS) entry which is preliminary data.</text>
</comment>
<evidence type="ECO:0000256" key="6">
    <source>
        <dbReference type="ARBA" id="ARBA00022723"/>
    </source>
</evidence>
<dbReference type="Pfam" id="PF07992">
    <property type="entry name" value="Pyr_redox_2"/>
    <property type="match status" value="1"/>
</dbReference>
<dbReference type="Gene3D" id="1.10.10.1100">
    <property type="entry name" value="BFD-like [2Fe-2S]-binding domain"/>
    <property type="match status" value="1"/>
</dbReference>
<evidence type="ECO:0000256" key="5">
    <source>
        <dbReference type="ARBA" id="ARBA00022617"/>
    </source>
</evidence>
<comment type="cofactor">
    <cofactor evidence="2">
        <name>[4Fe-4S] cluster</name>
        <dbReference type="ChEBI" id="CHEBI:49883"/>
    </cofactor>
</comment>
<comment type="pathway">
    <text evidence="3">Nitrogen metabolism; nitrate reduction (assimilation).</text>
</comment>
<evidence type="ECO:0000313" key="12">
    <source>
        <dbReference type="EMBL" id="OYO16044.1"/>
    </source>
</evidence>
<keyword evidence="7" id="KW-0560">Oxidoreductase</keyword>
<evidence type="ECO:0000256" key="9">
    <source>
        <dbReference type="ARBA" id="ARBA00023014"/>
    </source>
</evidence>
<evidence type="ECO:0000256" key="3">
    <source>
        <dbReference type="ARBA" id="ARBA00005096"/>
    </source>
</evidence>
<dbReference type="PRINTS" id="PR00368">
    <property type="entry name" value="FADPNR"/>
</dbReference>
<dbReference type="GO" id="GO:0051536">
    <property type="term" value="F:iron-sulfur cluster binding"/>
    <property type="evidence" value="ECO:0007669"/>
    <property type="project" value="UniProtKB-KW"/>
</dbReference>
<keyword evidence="5" id="KW-0349">Heme</keyword>
<dbReference type="InterPro" id="IPR023753">
    <property type="entry name" value="FAD/NAD-binding_dom"/>
</dbReference>
<accession>A0A255GSP2</accession>
<dbReference type="InterPro" id="IPR036188">
    <property type="entry name" value="FAD/NAD-bd_sf"/>
</dbReference>
<dbReference type="EMBL" id="NMVO01000006">
    <property type="protein sequence ID" value="OYO16044.1"/>
    <property type="molecule type" value="Genomic_DNA"/>
</dbReference>
<dbReference type="OrthoDB" id="9768666at2"/>
<keyword evidence="13" id="KW-1185">Reference proteome</keyword>
<dbReference type="AlphaFoldDB" id="A0A255GSP2"/>
<evidence type="ECO:0000256" key="4">
    <source>
        <dbReference type="ARBA" id="ARBA00010429"/>
    </source>
</evidence>
<dbReference type="PANTHER" id="PTHR43809">
    <property type="entry name" value="NITRITE REDUCTASE (NADH) LARGE SUBUNIT"/>
    <property type="match status" value="1"/>
</dbReference>
<evidence type="ECO:0000259" key="10">
    <source>
        <dbReference type="Pfam" id="PF04324"/>
    </source>
</evidence>
<reference evidence="12 13" key="1">
    <citation type="submission" date="2017-07" db="EMBL/GenBank/DDBJ databases">
        <title>Draft whole genome sequences of clinical Proprionibacteriaceae strains.</title>
        <authorList>
            <person name="Bernier A.-M."/>
            <person name="Bernard K."/>
            <person name="Domingo M.-C."/>
        </authorList>
    </citation>
    <scope>NUCLEOTIDE SEQUENCE [LARGE SCALE GENOMIC DNA]</scope>
    <source>
        <strain evidence="12 13">NML 030167</strain>
    </source>
</reference>
<evidence type="ECO:0000256" key="1">
    <source>
        <dbReference type="ARBA" id="ARBA00001929"/>
    </source>
</evidence>
<dbReference type="SUPFAM" id="SSF51905">
    <property type="entry name" value="FAD/NAD(P)-binding domain"/>
    <property type="match status" value="2"/>
</dbReference>
<feature type="domain" description="FAD/NAD(P)-binding" evidence="11">
    <location>
        <begin position="11"/>
        <end position="303"/>
    </location>
</feature>
<evidence type="ECO:0000313" key="13">
    <source>
        <dbReference type="Proteomes" id="UP000215896"/>
    </source>
</evidence>
<keyword evidence="8" id="KW-0408">Iron</keyword>
<dbReference type="Proteomes" id="UP000215896">
    <property type="component" value="Unassembled WGS sequence"/>
</dbReference>
<comment type="similarity">
    <text evidence="4">Belongs to the nitrite and sulfite reductase 4Fe-4S domain family.</text>
</comment>
<evidence type="ECO:0000256" key="8">
    <source>
        <dbReference type="ARBA" id="ARBA00023004"/>
    </source>
</evidence>
<keyword evidence="6" id="KW-0479">Metal-binding</keyword>
<evidence type="ECO:0000256" key="7">
    <source>
        <dbReference type="ARBA" id="ARBA00023002"/>
    </source>
</evidence>
<name>A0A255GSP2_9ACTN</name>
<keyword evidence="9" id="KW-0411">Iron-sulfur</keyword>
<dbReference type="PANTHER" id="PTHR43809:SF1">
    <property type="entry name" value="NITRITE REDUCTASE (NADH) LARGE SUBUNIT"/>
    <property type="match status" value="1"/>
</dbReference>
<organism evidence="12 13">
    <name type="scientific">Enemella evansiae</name>
    <dbReference type="NCBI Taxonomy" id="2016499"/>
    <lineage>
        <taxon>Bacteria</taxon>
        <taxon>Bacillati</taxon>
        <taxon>Actinomycetota</taxon>
        <taxon>Actinomycetes</taxon>
        <taxon>Propionibacteriales</taxon>
        <taxon>Propionibacteriaceae</taxon>
        <taxon>Enemella</taxon>
    </lineage>
</organism>
<protein>
    <submittedName>
        <fullName evidence="12">FAD/NAD(P)-binding oxidoreductase</fullName>
    </submittedName>
</protein>
<evidence type="ECO:0000256" key="2">
    <source>
        <dbReference type="ARBA" id="ARBA00001966"/>
    </source>
</evidence>
<dbReference type="RefSeq" id="WP_094405071.1">
    <property type="nucleotide sequence ID" value="NZ_NMVO01000006.1"/>
</dbReference>